<accession>A0A0L8VA23</accession>
<dbReference type="Pfam" id="PF20583">
    <property type="entry name" value="DUF6786"/>
    <property type="match status" value="1"/>
</dbReference>
<dbReference type="Proteomes" id="UP000036958">
    <property type="component" value="Unassembled WGS sequence"/>
</dbReference>
<dbReference type="EMBL" id="LGIA01000145">
    <property type="protein sequence ID" value="KOH45325.1"/>
    <property type="molecule type" value="Genomic_DNA"/>
</dbReference>
<dbReference type="OrthoDB" id="1113889at2"/>
<organism evidence="1 2">
    <name type="scientific">Sunxiuqinia dokdonensis</name>
    <dbReference type="NCBI Taxonomy" id="1409788"/>
    <lineage>
        <taxon>Bacteria</taxon>
        <taxon>Pseudomonadati</taxon>
        <taxon>Bacteroidota</taxon>
        <taxon>Bacteroidia</taxon>
        <taxon>Marinilabiliales</taxon>
        <taxon>Prolixibacteraceae</taxon>
        <taxon>Sunxiuqinia</taxon>
    </lineage>
</organism>
<evidence type="ECO:0000313" key="2">
    <source>
        <dbReference type="Proteomes" id="UP000036958"/>
    </source>
</evidence>
<dbReference type="RefSeq" id="WP_082326383.1">
    <property type="nucleotide sequence ID" value="NZ_LGIA01000145.1"/>
</dbReference>
<dbReference type="AlphaFoldDB" id="A0A0L8VA23"/>
<comment type="caution">
    <text evidence="1">The sequence shown here is derived from an EMBL/GenBank/DDBJ whole genome shotgun (WGS) entry which is preliminary data.</text>
</comment>
<proteinExistence type="predicted"/>
<dbReference type="InterPro" id="IPR046713">
    <property type="entry name" value="DUF6786"/>
</dbReference>
<reference evidence="2" key="1">
    <citation type="submission" date="2015-07" db="EMBL/GenBank/DDBJ databases">
        <title>Genome sequencing of Sunxiuqinia dokdonensis strain SK.</title>
        <authorList>
            <person name="Ahn S."/>
            <person name="Kim B.-C."/>
        </authorList>
    </citation>
    <scope>NUCLEOTIDE SEQUENCE [LARGE SCALE GENOMIC DNA]</scope>
    <source>
        <strain evidence="2">SK</strain>
    </source>
</reference>
<protein>
    <submittedName>
        <fullName evidence="1">Uncharacterized protein</fullName>
    </submittedName>
</protein>
<gene>
    <name evidence="1" type="ORF">NC99_18430</name>
</gene>
<dbReference type="STRING" id="1409788.NC99_18430"/>
<keyword evidence="2" id="KW-1185">Reference proteome</keyword>
<name>A0A0L8VA23_9BACT</name>
<dbReference type="PATRIC" id="fig|1409788.3.peg.1909"/>
<evidence type="ECO:0000313" key="1">
    <source>
        <dbReference type="EMBL" id="KOH45325.1"/>
    </source>
</evidence>
<sequence>MNSKKGQYGHDLEQLQKYYSTIELVAGSSRVVLVPELQGRVMTSSTLGAEGFSFGWINHELLGTTQLSEQFNPFGGEERFWIGPEGGQFSFYFEMGKAMEMHNWRVPEAIDTMPWEVIEANQETATFQKAFRLKNYSGTNFHMEATRRVSIIDPIEIEEYLPIKMDESVRVVAYESLNQLKNTGASDWTKETGAPSIWMLSMYQPSPEVTIVIPFRKEGEGPVLTDDYFGKVPSDRLKVDDGVIFFKADGKFRSKIGVSPQRALPTLGSYDAQNKCLTILICSLDSASTDFVNSSWNEFQKEPFKGDAINAYNDGPLADGGQLGPFYELESSSSAAVLKAGEVKMHFQQTFHFEGDETSLNAIAEKLLGVSINQIKSNL</sequence>